<dbReference type="AlphaFoldDB" id="A0A1M5Z2I0"/>
<name>A0A1M5Z2I0_9VIBR</name>
<comment type="similarity">
    <text evidence="1">Belongs to the LysR transcriptional regulatory family.</text>
</comment>
<dbReference type="EMBL" id="FQXZ01000021">
    <property type="protein sequence ID" value="SHI18476.1"/>
    <property type="molecule type" value="Genomic_DNA"/>
</dbReference>
<proteinExistence type="inferred from homology"/>
<evidence type="ECO:0000256" key="1">
    <source>
        <dbReference type="ARBA" id="ARBA00009437"/>
    </source>
</evidence>
<dbReference type="PANTHER" id="PTHR30537:SF10">
    <property type="entry name" value="TRANSCRIPTIONAL REGULATOR-RELATED"/>
    <property type="match status" value="1"/>
</dbReference>
<keyword evidence="7" id="KW-1185">Reference proteome</keyword>
<gene>
    <name evidence="6" type="primary">dmlR_7</name>
    <name evidence="6" type="ORF">VA7868_02222</name>
</gene>
<dbReference type="SUPFAM" id="SSF53850">
    <property type="entry name" value="Periplasmic binding protein-like II"/>
    <property type="match status" value="1"/>
</dbReference>
<protein>
    <submittedName>
        <fullName evidence="6">HTH-type transcriptional regulator DmlR</fullName>
    </submittedName>
</protein>
<organism evidence="6 7">
    <name type="scientific">Vibrio aerogenes CECT 7868</name>
    <dbReference type="NCBI Taxonomy" id="1216006"/>
    <lineage>
        <taxon>Bacteria</taxon>
        <taxon>Pseudomonadati</taxon>
        <taxon>Pseudomonadota</taxon>
        <taxon>Gammaproteobacteria</taxon>
        <taxon>Vibrionales</taxon>
        <taxon>Vibrionaceae</taxon>
        <taxon>Vibrio</taxon>
    </lineage>
</organism>
<dbReference type="InterPro" id="IPR058163">
    <property type="entry name" value="LysR-type_TF_proteobact-type"/>
</dbReference>
<accession>A0A1M5Z2I0</accession>
<dbReference type="InterPro" id="IPR005119">
    <property type="entry name" value="LysR_subst-bd"/>
</dbReference>
<dbReference type="SUPFAM" id="SSF46785">
    <property type="entry name" value="Winged helix' DNA-binding domain"/>
    <property type="match status" value="1"/>
</dbReference>
<dbReference type="FunFam" id="3.40.190.290:FF:000001">
    <property type="entry name" value="Transcriptional regulator, LysR family"/>
    <property type="match status" value="1"/>
</dbReference>
<keyword evidence="4" id="KW-0804">Transcription</keyword>
<dbReference type="Proteomes" id="UP000184608">
    <property type="component" value="Unassembled WGS sequence"/>
</dbReference>
<feature type="domain" description="HTH lysR-type" evidence="5">
    <location>
        <begin position="12"/>
        <end position="61"/>
    </location>
</feature>
<dbReference type="FunFam" id="1.10.10.10:FF:000001">
    <property type="entry name" value="LysR family transcriptional regulator"/>
    <property type="match status" value="1"/>
</dbReference>
<dbReference type="Pfam" id="PF03466">
    <property type="entry name" value="LysR_substrate"/>
    <property type="match status" value="1"/>
</dbReference>
<dbReference type="InterPro" id="IPR036388">
    <property type="entry name" value="WH-like_DNA-bd_sf"/>
</dbReference>
<evidence type="ECO:0000256" key="4">
    <source>
        <dbReference type="ARBA" id="ARBA00023163"/>
    </source>
</evidence>
<dbReference type="GO" id="GO:0006351">
    <property type="term" value="P:DNA-templated transcription"/>
    <property type="evidence" value="ECO:0007669"/>
    <property type="project" value="TreeGrafter"/>
</dbReference>
<dbReference type="STRING" id="1216006.VA7868_02222"/>
<reference evidence="6 7" key="1">
    <citation type="submission" date="2016-11" db="EMBL/GenBank/DDBJ databases">
        <authorList>
            <person name="Jaros S."/>
            <person name="Januszkiewicz K."/>
            <person name="Wedrychowicz H."/>
        </authorList>
    </citation>
    <scope>NUCLEOTIDE SEQUENCE [LARGE SCALE GENOMIC DNA]</scope>
    <source>
        <strain evidence="6 7">CECT 7868</strain>
    </source>
</reference>
<dbReference type="InterPro" id="IPR000847">
    <property type="entry name" value="LysR_HTH_N"/>
</dbReference>
<dbReference type="GO" id="GO:0003700">
    <property type="term" value="F:DNA-binding transcription factor activity"/>
    <property type="evidence" value="ECO:0007669"/>
    <property type="project" value="InterPro"/>
</dbReference>
<keyword evidence="2" id="KW-0805">Transcription regulation</keyword>
<evidence type="ECO:0000256" key="3">
    <source>
        <dbReference type="ARBA" id="ARBA00023125"/>
    </source>
</evidence>
<dbReference type="Pfam" id="PF00126">
    <property type="entry name" value="HTH_1"/>
    <property type="match status" value="1"/>
</dbReference>
<evidence type="ECO:0000259" key="5">
    <source>
        <dbReference type="PROSITE" id="PS50931"/>
    </source>
</evidence>
<dbReference type="GO" id="GO:0043565">
    <property type="term" value="F:sequence-specific DNA binding"/>
    <property type="evidence" value="ECO:0007669"/>
    <property type="project" value="TreeGrafter"/>
</dbReference>
<dbReference type="PROSITE" id="PS50931">
    <property type="entry name" value="HTH_LYSR"/>
    <property type="match status" value="1"/>
</dbReference>
<evidence type="ECO:0000313" key="6">
    <source>
        <dbReference type="EMBL" id="SHI18476.1"/>
    </source>
</evidence>
<dbReference type="PANTHER" id="PTHR30537">
    <property type="entry name" value="HTH-TYPE TRANSCRIPTIONAL REGULATOR"/>
    <property type="match status" value="1"/>
</dbReference>
<evidence type="ECO:0000313" key="7">
    <source>
        <dbReference type="Proteomes" id="UP000184608"/>
    </source>
</evidence>
<dbReference type="Gene3D" id="1.10.10.10">
    <property type="entry name" value="Winged helix-like DNA-binding domain superfamily/Winged helix DNA-binding domain"/>
    <property type="match status" value="1"/>
</dbReference>
<keyword evidence="3" id="KW-0238">DNA-binding</keyword>
<dbReference type="InterPro" id="IPR036390">
    <property type="entry name" value="WH_DNA-bd_sf"/>
</dbReference>
<dbReference type="Gene3D" id="3.40.190.290">
    <property type="match status" value="1"/>
</dbReference>
<evidence type="ECO:0000256" key="2">
    <source>
        <dbReference type="ARBA" id="ARBA00023015"/>
    </source>
</evidence>
<sequence>MTMANWEGVAEFIAVAEAESFTLAATRLSTSVANISRRVAALESRLAVRLLLRTTRQVSLTEAGQLYYQQCKPLLEGLEQAEMNVTSMQQNPAGRLRVTVPVTYGERIIAPIMQDFLEQYPQLELELNLTNQRLDLIEQGIDLAIRLGVLADSSLKARKLCSRKLYVCASPVYLEKYGAPHTLKELSGHQCLLGTNDYWRFKENHTIRSPGIHGTLRCNSGVVLLSAALRGMGLIQLPDYYVSSALASGELIEVLSRYRDDREGVWALYPQNRFLSPKVRLLIDYLYRCLSPGDLKMHVQVD</sequence>